<dbReference type="AlphaFoldDB" id="A0A511R1Y4"/>
<organism evidence="2 3">
    <name type="scientific">Meiothermus hypogaeus NBRC 106114</name>
    <dbReference type="NCBI Taxonomy" id="1227553"/>
    <lineage>
        <taxon>Bacteria</taxon>
        <taxon>Thermotogati</taxon>
        <taxon>Deinococcota</taxon>
        <taxon>Deinococci</taxon>
        <taxon>Thermales</taxon>
        <taxon>Thermaceae</taxon>
        <taxon>Meiothermus</taxon>
    </lineage>
</organism>
<dbReference type="SUPFAM" id="SSF55729">
    <property type="entry name" value="Acyl-CoA N-acyltransferases (Nat)"/>
    <property type="match status" value="1"/>
</dbReference>
<dbReference type="Proteomes" id="UP000321197">
    <property type="component" value="Unassembled WGS sequence"/>
</dbReference>
<dbReference type="PANTHER" id="PTHR43610">
    <property type="entry name" value="BLL6696 PROTEIN"/>
    <property type="match status" value="1"/>
</dbReference>
<reference evidence="2 3" key="1">
    <citation type="submission" date="2019-07" db="EMBL/GenBank/DDBJ databases">
        <title>Whole genome shotgun sequence of Meiothermus hypogaeus NBRC 106114.</title>
        <authorList>
            <person name="Hosoyama A."/>
            <person name="Uohara A."/>
            <person name="Ohji S."/>
            <person name="Ichikawa N."/>
        </authorList>
    </citation>
    <scope>NUCLEOTIDE SEQUENCE [LARGE SCALE GENOMIC DNA]</scope>
    <source>
        <strain evidence="2 3">NBRC 106114</strain>
    </source>
</reference>
<dbReference type="OrthoDB" id="9795199at2"/>
<accession>A0A511R1Y4</accession>
<feature type="domain" description="N-acetyltransferase" evidence="1">
    <location>
        <begin position="20"/>
        <end position="155"/>
    </location>
</feature>
<name>A0A511R1Y4_9DEIN</name>
<dbReference type="RefSeq" id="WP_119341824.1">
    <property type="nucleotide sequence ID" value="NZ_BJXL01000028.1"/>
</dbReference>
<evidence type="ECO:0000259" key="1">
    <source>
        <dbReference type="Pfam" id="PF13302"/>
    </source>
</evidence>
<dbReference type="EMBL" id="BJXL01000028">
    <property type="protein sequence ID" value="GEM83006.1"/>
    <property type="molecule type" value="Genomic_DNA"/>
</dbReference>
<dbReference type="InterPro" id="IPR016181">
    <property type="entry name" value="Acyl_CoA_acyltransferase"/>
</dbReference>
<dbReference type="GO" id="GO:0016747">
    <property type="term" value="F:acyltransferase activity, transferring groups other than amino-acyl groups"/>
    <property type="evidence" value="ECO:0007669"/>
    <property type="project" value="InterPro"/>
</dbReference>
<comment type="caution">
    <text evidence="2">The sequence shown here is derived from an EMBL/GenBank/DDBJ whole genome shotgun (WGS) entry which is preliminary data.</text>
</comment>
<keyword evidence="2" id="KW-0808">Transferase</keyword>
<dbReference type="Pfam" id="PF13302">
    <property type="entry name" value="Acetyltransf_3"/>
    <property type="match status" value="1"/>
</dbReference>
<sequence length="198" mass="22855">MIVLGYMWHESVILEGRFIKLEPLSLEHAPALLEHFDAEMVQYMSNAPREATLEAMQNYVRSLLSAKDRVNWAIFDKASGQMAGRTGYVRVNPEYRSLETTTWIFTPFQGGYTNIESKYLLLCHAFEKLKVIRVQFRADARNSRSCKAIEKLGATFEGILRKDQIYPNGVIRNTAVYSIIDDEWPQVKKGLEARLYRL</sequence>
<evidence type="ECO:0000313" key="2">
    <source>
        <dbReference type="EMBL" id="GEM83006.1"/>
    </source>
</evidence>
<dbReference type="Gene3D" id="3.40.630.30">
    <property type="match status" value="1"/>
</dbReference>
<dbReference type="InterPro" id="IPR000182">
    <property type="entry name" value="GNAT_dom"/>
</dbReference>
<protein>
    <submittedName>
        <fullName evidence="2">Alanine acetyltransferase</fullName>
    </submittedName>
</protein>
<proteinExistence type="predicted"/>
<dbReference type="PANTHER" id="PTHR43610:SF1">
    <property type="entry name" value="N-ACETYLTRANSFERASE DOMAIN-CONTAINING PROTEIN"/>
    <property type="match status" value="1"/>
</dbReference>
<evidence type="ECO:0000313" key="3">
    <source>
        <dbReference type="Proteomes" id="UP000321197"/>
    </source>
</evidence>
<gene>
    <name evidence="2" type="ORF">MHY01S_11720</name>
</gene>